<gene>
    <name evidence="3" type="ORF">CHF27_012545</name>
</gene>
<dbReference type="GO" id="GO:0004519">
    <property type="term" value="F:endonuclease activity"/>
    <property type="evidence" value="ECO:0007669"/>
    <property type="project" value="UniProtKB-KW"/>
</dbReference>
<dbReference type="OrthoDB" id="3266795at2"/>
<evidence type="ECO:0000259" key="2">
    <source>
        <dbReference type="Pfam" id="PF20277"/>
    </source>
</evidence>
<reference evidence="3 4" key="1">
    <citation type="journal article" date="2017" name="Genome Announc.">
        <title>Draft Genome Sequence of Romboutsia maritimum sp. nov. Strain CCRI-22766(T), Isolated from Coastal Estuarine Mud.</title>
        <authorList>
            <person name="Maheux A.F."/>
            <person name="Boudreau D.K."/>
            <person name="Berube E."/>
            <person name="Boissinot M."/>
            <person name="Raymond F."/>
            <person name="Brodeur S."/>
            <person name="Corbeil J."/>
            <person name="Brightwell G."/>
            <person name="Broda D."/>
            <person name="Omar R.F."/>
            <person name="Bergeron M.G."/>
        </authorList>
    </citation>
    <scope>NUCLEOTIDE SEQUENCE [LARGE SCALE GENOMIC DNA]</scope>
    <source>
        <strain evidence="3 4">CCRI-22766</strain>
    </source>
</reference>
<protein>
    <submittedName>
        <fullName evidence="3">HNH endonuclease</fullName>
    </submittedName>
</protein>
<feature type="domain" description="ABC-three component systems C-terminal" evidence="2">
    <location>
        <begin position="116"/>
        <end position="253"/>
    </location>
</feature>
<sequence>MSNGNKRENISDNRKMLLHTEADGICPKCAKSLTYTSGKKVMKKFEIAHIYPLNPTKDEEKILSGVELLSEDRNDDKNLIALCPECHTIFDKPRTVEGYNEMVRIKKSLMVKDFFRNSLHENNIEDNIKKIIDMLMEEDIDDDFEEKYQAKKVDDKLNDTISKLTKRSIKSNVRLYYLIIQDKFRQLDEESDNTFKIIANQINTYYLKISRVSKSQEEIFKYLSNWLNNKTNNYSSEACDILISFFIQNCEVF</sequence>
<dbReference type="RefSeq" id="WP_095405416.1">
    <property type="nucleotide sequence ID" value="NZ_NOJZ02000036.1"/>
</dbReference>
<keyword evidence="3" id="KW-0540">Nuclease</keyword>
<organism evidence="3 4">
    <name type="scientific">Romboutsia maritimum</name>
    <dbReference type="NCBI Taxonomy" id="2020948"/>
    <lineage>
        <taxon>Bacteria</taxon>
        <taxon>Bacillati</taxon>
        <taxon>Bacillota</taxon>
        <taxon>Clostridia</taxon>
        <taxon>Peptostreptococcales</taxon>
        <taxon>Peptostreptococcaceae</taxon>
        <taxon>Romboutsia</taxon>
    </lineage>
</organism>
<evidence type="ECO:0000259" key="1">
    <source>
        <dbReference type="Pfam" id="PF13391"/>
    </source>
</evidence>
<name>A0A371IQ39_9FIRM</name>
<keyword evidence="3" id="KW-0378">Hydrolase</keyword>
<comment type="caution">
    <text evidence="3">The sequence shown here is derived from an EMBL/GenBank/DDBJ whole genome shotgun (WGS) entry which is preliminary data.</text>
</comment>
<feature type="domain" description="HNH nuclease" evidence="1">
    <location>
        <begin position="45"/>
        <end position="93"/>
    </location>
</feature>
<keyword evidence="3" id="KW-0255">Endonuclease</keyword>
<evidence type="ECO:0000313" key="3">
    <source>
        <dbReference type="EMBL" id="RDY22600.1"/>
    </source>
</evidence>
<evidence type="ECO:0000313" key="4">
    <source>
        <dbReference type="Proteomes" id="UP000243494"/>
    </source>
</evidence>
<keyword evidence="4" id="KW-1185">Reference proteome</keyword>
<dbReference type="InterPro" id="IPR046921">
    <property type="entry name" value="ABC-3C_CTD11"/>
</dbReference>
<accession>A0A371IQ39</accession>
<dbReference type="Proteomes" id="UP000243494">
    <property type="component" value="Unassembled WGS sequence"/>
</dbReference>
<dbReference type="InterPro" id="IPR003615">
    <property type="entry name" value="HNH_nuc"/>
</dbReference>
<dbReference type="Pfam" id="PF20277">
    <property type="entry name" value="CTD11"/>
    <property type="match status" value="1"/>
</dbReference>
<proteinExistence type="predicted"/>
<dbReference type="EMBL" id="NOJZ02000036">
    <property type="protein sequence ID" value="RDY22600.1"/>
    <property type="molecule type" value="Genomic_DNA"/>
</dbReference>
<dbReference type="Pfam" id="PF13391">
    <property type="entry name" value="HNH_2"/>
    <property type="match status" value="1"/>
</dbReference>
<dbReference type="AlphaFoldDB" id="A0A371IQ39"/>